<sequence>MGTHNSKENHQIKSSRTDTDPQQTFIPLTIKVNQQTDYNGWQEIYRCSHAEWIHGVSELFGFVQHTFTCNSELHSVCAPGFCSESLSRKLHLNFTRCSPKSPFSTSRSILPSLSTSSVKSEKLRQHFEYNHVPAMISSLQNYSVHGIVNGCSKSGLNHGDTIMLSVYSSILNKTQFIIVDLKLNRYVCALDNDYYGLVNASKVHASWSIDRTQVIVRVPILEDSTALDFYKIVKKEAKIYRRILPIDSRTQFQFTPNYWSSHMLIYTHTTYNRSTTINYNTTRLTPSSSNKIQRQIIAQQRQSTGSYLTLKNIHTWSTYTYEQIFVDQGFRFLSMIYTPDGIYIILTFADTRCHCEETLPLSYFDVCDANTLQRLKRIHTQLISHVCSLHMCRNLLTPIFSHSANRMAFCTTKNNGGKELQISIVVLPNQLNLKSICRRLIIHYLRIFNGNIEDITRELPYRLSQYVQYRPEYP</sequence>
<evidence type="ECO:0000256" key="1">
    <source>
        <dbReference type="SAM" id="MobiDB-lite"/>
    </source>
</evidence>
<feature type="compositionally biased region" description="Basic and acidic residues" evidence="1">
    <location>
        <begin position="1"/>
        <end position="19"/>
    </location>
</feature>
<evidence type="ECO:0008006" key="6">
    <source>
        <dbReference type="Google" id="ProtNLM"/>
    </source>
</evidence>
<evidence type="ECO:0000313" key="5">
    <source>
        <dbReference type="Proteomes" id="UP000663852"/>
    </source>
</evidence>
<feature type="region of interest" description="Disordered" evidence="1">
    <location>
        <begin position="1"/>
        <end position="21"/>
    </location>
</feature>
<keyword evidence="4" id="KW-1185">Reference proteome</keyword>
<dbReference type="EMBL" id="CAJNOJ010000023">
    <property type="protein sequence ID" value="CAF0856231.1"/>
    <property type="molecule type" value="Genomic_DNA"/>
</dbReference>
<evidence type="ECO:0000313" key="4">
    <source>
        <dbReference type="Proteomes" id="UP000663828"/>
    </source>
</evidence>
<comment type="caution">
    <text evidence="2">The sequence shown here is derived from an EMBL/GenBank/DDBJ whole genome shotgun (WGS) entry which is preliminary data.</text>
</comment>
<evidence type="ECO:0000313" key="3">
    <source>
        <dbReference type="EMBL" id="CAF1185238.1"/>
    </source>
</evidence>
<evidence type="ECO:0000313" key="2">
    <source>
        <dbReference type="EMBL" id="CAF0856231.1"/>
    </source>
</evidence>
<protein>
    <recommendedName>
        <fullName evidence="6">SOCS box domain-containing protein</fullName>
    </recommendedName>
</protein>
<proteinExistence type="predicted"/>
<organism evidence="2 5">
    <name type="scientific">Adineta ricciae</name>
    <name type="common">Rotifer</name>
    <dbReference type="NCBI Taxonomy" id="249248"/>
    <lineage>
        <taxon>Eukaryota</taxon>
        <taxon>Metazoa</taxon>
        <taxon>Spiralia</taxon>
        <taxon>Gnathifera</taxon>
        <taxon>Rotifera</taxon>
        <taxon>Eurotatoria</taxon>
        <taxon>Bdelloidea</taxon>
        <taxon>Adinetida</taxon>
        <taxon>Adinetidae</taxon>
        <taxon>Adineta</taxon>
    </lineage>
</organism>
<name>A0A813WVV2_ADIRI</name>
<dbReference type="AlphaFoldDB" id="A0A813WVV2"/>
<accession>A0A813WVV2</accession>
<reference evidence="2" key="1">
    <citation type="submission" date="2021-02" db="EMBL/GenBank/DDBJ databases">
        <authorList>
            <person name="Nowell W R."/>
        </authorList>
    </citation>
    <scope>NUCLEOTIDE SEQUENCE</scope>
</reference>
<dbReference type="EMBL" id="CAJNOR010001695">
    <property type="protein sequence ID" value="CAF1185238.1"/>
    <property type="molecule type" value="Genomic_DNA"/>
</dbReference>
<dbReference type="OrthoDB" id="9986652at2759"/>
<dbReference type="Proteomes" id="UP000663852">
    <property type="component" value="Unassembled WGS sequence"/>
</dbReference>
<dbReference type="Proteomes" id="UP000663828">
    <property type="component" value="Unassembled WGS sequence"/>
</dbReference>
<gene>
    <name evidence="2" type="ORF">EDS130_LOCUS7571</name>
    <name evidence="3" type="ORF">XAT740_LOCUS22804</name>
</gene>